<evidence type="ECO:0000259" key="1">
    <source>
        <dbReference type="PROSITE" id="PS50181"/>
    </source>
</evidence>
<gene>
    <name evidence="3" type="ORF">JXQ802_LOCUS16386</name>
    <name evidence="2" type="ORF">PYM288_LOCUS6602</name>
</gene>
<keyword evidence="5" id="KW-1185">Reference proteome</keyword>
<comment type="caution">
    <text evidence="2">The sequence shown here is derived from an EMBL/GenBank/DDBJ whole genome shotgun (WGS) entry which is preliminary data.</text>
</comment>
<dbReference type="InterPro" id="IPR036047">
    <property type="entry name" value="F-box-like_dom_sf"/>
</dbReference>
<name>A0A813VJN6_9BILA</name>
<dbReference type="EMBL" id="CAJNOH010000074">
    <property type="protein sequence ID" value="CAF0841725.1"/>
    <property type="molecule type" value="Genomic_DNA"/>
</dbReference>
<dbReference type="SUPFAM" id="SSF81383">
    <property type="entry name" value="F-box domain"/>
    <property type="match status" value="1"/>
</dbReference>
<evidence type="ECO:0000313" key="4">
    <source>
        <dbReference type="Proteomes" id="UP000663854"/>
    </source>
</evidence>
<dbReference type="PANTHER" id="PTHR31960:SF26">
    <property type="entry name" value="F-BOX DOMAIN CONTAINING PROTEIN"/>
    <property type="match status" value="1"/>
</dbReference>
<protein>
    <recommendedName>
        <fullName evidence="1">F-box domain-containing protein</fullName>
    </recommendedName>
</protein>
<dbReference type="AlphaFoldDB" id="A0A813VJN6"/>
<dbReference type="PROSITE" id="PS50181">
    <property type="entry name" value="FBOX"/>
    <property type="match status" value="1"/>
</dbReference>
<dbReference type="Proteomes" id="UP000663854">
    <property type="component" value="Unassembled WGS sequence"/>
</dbReference>
<organism evidence="2 4">
    <name type="scientific">Rotaria sordida</name>
    <dbReference type="NCBI Taxonomy" id="392033"/>
    <lineage>
        <taxon>Eukaryota</taxon>
        <taxon>Metazoa</taxon>
        <taxon>Spiralia</taxon>
        <taxon>Gnathifera</taxon>
        <taxon>Rotifera</taxon>
        <taxon>Eurotatoria</taxon>
        <taxon>Bdelloidea</taxon>
        <taxon>Philodinida</taxon>
        <taxon>Philodinidae</taxon>
        <taxon>Rotaria</taxon>
    </lineage>
</organism>
<dbReference type="Pfam" id="PF14299">
    <property type="entry name" value="PP2"/>
    <property type="match status" value="1"/>
</dbReference>
<dbReference type="SMART" id="SM00256">
    <property type="entry name" value="FBOX"/>
    <property type="match status" value="1"/>
</dbReference>
<proteinExistence type="predicted"/>
<dbReference type="Pfam" id="PF12937">
    <property type="entry name" value="F-box-like"/>
    <property type="match status" value="1"/>
</dbReference>
<evidence type="ECO:0000313" key="2">
    <source>
        <dbReference type="EMBL" id="CAF0841725.1"/>
    </source>
</evidence>
<dbReference type="InterPro" id="IPR025886">
    <property type="entry name" value="PP2-like"/>
</dbReference>
<evidence type="ECO:0000313" key="5">
    <source>
        <dbReference type="Proteomes" id="UP000663870"/>
    </source>
</evidence>
<accession>A0A813VJN6</accession>
<evidence type="ECO:0000313" key="3">
    <source>
        <dbReference type="EMBL" id="CAF1045774.1"/>
    </source>
</evidence>
<feature type="domain" description="F-box" evidence="1">
    <location>
        <begin position="32"/>
        <end position="78"/>
    </location>
</feature>
<sequence>MAKKNIRNAFQSFMHWISSSNDQSSTDNVSKVCWIFHLPSELLQTITEYLNVRDIISLSKTCRSFYILINDDNFWIHRIHCQFPQSISKLYTLDLFQEPENILTQDEVRPSGFDHNRGDHELDLAAINSATHYNDEAIEKRHAKMYISKENFLTNLQYFQYKKPKNILEIPFMKLIYFYLIDRKRTSVVNMYVIHRNDRYLVEYNDKDSLIGRIIRLNQVCWLEISGRFEYDIMPGKYEVIWRMKGHSNHVNIWGETEFIVVPLHGKMLIHKISENDFQNYTLEHGTHWFSINMGHIIIYELSTVFMGIRNWNNGNWKTGISWDCIELKLIP</sequence>
<dbReference type="EMBL" id="CAJNOL010000396">
    <property type="protein sequence ID" value="CAF1045774.1"/>
    <property type="molecule type" value="Genomic_DNA"/>
</dbReference>
<dbReference type="Gene3D" id="1.20.1280.50">
    <property type="match status" value="1"/>
</dbReference>
<dbReference type="PANTHER" id="PTHR31960">
    <property type="entry name" value="F-BOX PROTEIN PP2-A15"/>
    <property type="match status" value="1"/>
</dbReference>
<dbReference type="InterPro" id="IPR001810">
    <property type="entry name" value="F-box_dom"/>
</dbReference>
<reference evidence="2" key="1">
    <citation type="submission" date="2021-02" db="EMBL/GenBank/DDBJ databases">
        <authorList>
            <person name="Nowell W R."/>
        </authorList>
    </citation>
    <scope>NUCLEOTIDE SEQUENCE</scope>
</reference>
<dbReference type="Proteomes" id="UP000663870">
    <property type="component" value="Unassembled WGS sequence"/>
</dbReference>